<proteinExistence type="predicted"/>
<keyword evidence="1" id="KW-0472">Membrane</keyword>
<accession>A0ABV4DR78</accession>
<evidence type="ECO:0000313" key="3">
    <source>
        <dbReference type="Proteomes" id="UP001565236"/>
    </source>
</evidence>
<evidence type="ECO:0008006" key="4">
    <source>
        <dbReference type="Google" id="ProtNLM"/>
    </source>
</evidence>
<evidence type="ECO:0000256" key="1">
    <source>
        <dbReference type="SAM" id="Phobius"/>
    </source>
</evidence>
<sequence length="150" mass="17860">MEKKAFKMPTLSLAFSTSTFWDKTLDKLFEFILVFIYIWVADKFKIINSDLPLVALYFLFECLFYLQLLFTKDTNFCARALFLQGSKHKWLKLFYGNVMYQTLHCIVLLGITVFILVWYRVFYMRQLILVLAYLVGLLSYVTYLEKISAF</sequence>
<comment type="caution">
    <text evidence="2">The sequence shown here is derived from an EMBL/GenBank/DDBJ whole genome shotgun (WGS) entry which is preliminary data.</text>
</comment>
<organism evidence="2 3">
    <name type="scientific">Ligilactobacillus faecis</name>
    <dbReference type="NCBI Taxonomy" id="762833"/>
    <lineage>
        <taxon>Bacteria</taxon>
        <taxon>Bacillati</taxon>
        <taxon>Bacillota</taxon>
        <taxon>Bacilli</taxon>
        <taxon>Lactobacillales</taxon>
        <taxon>Lactobacillaceae</taxon>
        <taxon>Ligilactobacillus</taxon>
    </lineage>
</organism>
<keyword evidence="1" id="KW-0812">Transmembrane</keyword>
<dbReference type="RefSeq" id="WP_369942927.1">
    <property type="nucleotide sequence ID" value="NZ_JBCLUF010000037.1"/>
</dbReference>
<keyword evidence="1" id="KW-1133">Transmembrane helix</keyword>
<dbReference type="EMBL" id="JBCLUF010000037">
    <property type="protein sequence ID" value="MEY8662975.1"/>
    <property type="molecule type" value="Genomic_DNA"/>
</dbReference>
<feature type="transmembrane region" description="Helical" evidence="1">
    <location>
        <begin position="126"/>
        <end position="144"/>
    </location>
</feature>
<keyword evidence="3" id="KW-1185">Reference proteome</keyword>
<feature type="transmembrane region" description="Helical" evidence="1">
    <location>
        <begin position="51"/>
        <end position="70"/>
    </location>
</feature>
<dbReference type="Proteomes" id="UP001565236">
    <property type="component" value="Unassembled WGS sequence"/>
</dbReference>
<reference evidence="2 3" key="1">
    <citation type="submission" date="2024-03" db="EMBL/GenBank/DDBJ databases">
        <title>Mouse gut bacterial collection (mGBC) of GemPharmatech.</title>
        <authorList>
            <person name="He Y."/>
            <person name="Dong L."/>
            <person name="Wu D."/>
            <person name="Gao X."/>
            <person name="Lin Z."/>
        </authorList>
    </citation>
    <scope>NUCLEOTIDE SEQUENCE [LARGE SCALE GENOMIC DNA]</scope>
    <source>
        <strain evidence="2 3">15-30</strain>
    </source>
</reference>
<gene>
    <name evidence="2" type="ORF">AALT52_08745</name>
</gene>
<protein>
    <recommendedName>
        <fullName evidence="4">ABC transporter permease</fullName>
    </recommendedName>
</protein>
<name>A0ABV4DR78_9LACO</name>
<evidence type="ECO:0000313" key="2">
    <source>
        <dbReference type="EMBL" id="MEY8662975.1"/>
    </source>
</evidence>
<feature type="transmembrane region" description="Helical" evidence="1">
    <location>
        <begin position="98"/>
        <end position="119"/>
    </location>
</feature>